<dbReference type="CDD" id="cd06225">
    <property type="entry name" value="HAMP"/>
    <property type="match status" value="1"/>
</dbReference>
<gene>
    <name evidence="3" type="ordered locus">GNIT_0162</name>
</gene>
<feature type="transmembrane region" description="Helical" evidence="1">
    <location>
        <begin position="21"/>
        <end position="45"/>
    </location>
</feature>
<feature type="transmembrane region" description="Helical" evidence="1">
    <location>
        <begin position="73"/>
        <end position="93"/>
    </location>
</feature>
<dbReference type="PROSITE" id="PS50885">
    <property type="entry name" value="HAMP"/>
    <property type="match status" value="1"/>
</dbReference>
<organism evidence="3 4">
    <name type="scientific">Glaciecola nitratireducens (strain JCM 12485 / KCTC 12276 / FR1064)</name>
    <dbReference type="NCBI Taxonomy" id="1085623"/>
    <lineage>
        <taxon>Bacteria</taxon>
        <taxon>Pseudomonadati</taxon>
        <taxon>Pseudomonadota</taxon>
        <taxon>Gammaproteobacteria</taxon>
        <taxon>Alteromonadales</taxon>
        <taxon>Alteromonadaceae</taxon>
        <taxon>Brumicola</taxon>
    </lineage>
</organism>
<reference evidence="3 4" key="1">
    <citation type="journal article" date="2011" name="J. Bacteriol.">
        <title>Complete genome sequence of seawater bacterium Glaciecola nitratireducens FR1064T.</title>
        <authorList>
            <person name="Bian F."/>
            <person name="Qin Q.L."/>
            <person name="Xie B.B."/>
            <person name="Shu Y.L."/>
            <person name="Zhang X.Y."/>
            <person name="Yu Y."/>
            <person name="Chen B."/>
            <person name="Chen X.L."/>
            <person name="Zhou B.C."/>
            <person name="Zhang Y.Z."/>
        </authorList>
    </citation>
    <scope>NUCLEOTIDE SEQUENCE [LARGE SCALE GENOMIC DNA]</scope>
    <source>
        <strain evidence="4">JCM 12485 / KCTC 12276 / FR1064</strain>
    </source>
</reference>
<keyword evidence="1" id="KW-0472">Membrane</keyword>
<name>G4QIX7_GLANF</name>
<dbReference type="SUPFAM" id="SSF158472">
    <property type="entry name" value="HAMP domain-like"/>
    <property type="match status" value="1"/>
</dbReference>
<dbReference type="AlphaFoldDB" id="G4QIX7"/>
<feature type="domain" description="HAMP" evidence="2">
    <location>
        <begin position="97"/>
        <end position="149"/>
    </location>
</feature>
<evidence type="ECO:0000313" key="4">
    <source>
        <dbReference type="Proteomes" id="UP000009282"/>
    </source>
</evidence>
<keyword evidence="1" id="KW-0812">Transmembrane</keyword>
<keyword evidence="1" id="KW-1133">Transmembrane helix</keyword>
<dbReference type="Gene3D" id="6.10.340.10">
    <property type="match status" value="1"/>
</dbReference>
<dbReference type="HOGENOM" id="CLU_1692986_0_0_6"/>
<accession>G4QIX7</accession>
<dbReference type="EMBL" id="CP003060">
    <property type="protein sequence ID" value="AEP28316.1"/>
    <property type="molecule type" value="Genomic_DNA"/>
</dbReference>
<proteinExistence type="predicted"/>
<evidence type="ECO:0000256" key="1">
    <source>
        <dbReference type="SAM" id="Phobius"/>
    </source>
</evidence>
<dbReference type="GO" id="GO:0007165">
    <property type="term" value="P:signal transduction"/>
    <property type="evidence" value="ECO:0007669"/>
    <property type="project" value="InterPro"/>
</dbReference>
<dbReference type="PROSITE" id="PS51257">
    <property type="entry name" value="PROKAR_LIPOPROTEIN"/>
    <property type="match status" value="1"/>
</dbReference>
<dbReference type="InterPro" id="IPR003660">
    <property type="entry name" value="HAMP_dom"/>
</dbReference>
<dbReference type="Proteomes" id="UP000009282">
    <property type="component" value="Chromosome"/>
</dbReference>
<sequence length="155" mass="18004">MTDLNRRKVKNMLINHRYQGRLVITVLAFGFLACLFNGLLFYQYVTENYTPILAGDYFEPAIMESLEQDLKNFAITLLMLSLLAFCGLAYYLLVITHRAAGAAYHIHRVIKEIQNGKLTSRVHLREKDEYQELAESFNALMDQMQQEPITEHKEN</sequence>
<evidence type="ECO:0000259" key="2">
    <source>
        <dbReference type="PROSITE" id="PS50885"/>
    </source>
</evidence>
<dbReference type="RefSeq" id="WP_014107195.1">
    <property type="nucleotide sequence ID" value="NC_016041.1"/>
</dbReference>
<dbReference type="Pfam" id="PF00672">
    <property type="entry name" value="HAMP"/>
    <property type="match status" value="1"/>
</dbReference>
<dbReference type="KEGG" id="gni:GNIT_0162"/>
<keyword evidence="4" id="KW-1185">Reference proteome</keyword>
<protein>
    <recommendedName>
        <fullName evidence="2">HAMP domain-containing protein</fullName>
    </recommendedName>
</protein>
<dbReference type="STRING" id="1085623.GNIT_0162"/>
<evidence type="ECO:0000313" key="3">
    <source>
        <dbReference type="EMBL" id="AEP28316.1"/>
    </source>
</evidence>
<dbReference type="eggNOG" id="ENOG5033MN1">
    <property type="taxonomic scope" value="Bacteria"/>
</dbReference>
<dbReference type="GO" id="GO:0016020">
    <property type="term" value="C:membrane"/>
    <property type="evidence" value="ECO:0007669"/>
    <property type="project" value="InterPro"/>
</dbReference>